<dbReference type="InterPro" id="IPR050446">
    <property type="entry name" value="FAD-oxidoreductase/Apoptosis"/>
</dbReference>
<dbReference type="GO" id="GO:0071949">
    <property type="term" value="F:FAD binding"/>
    <property type="evidence" value="ECO:0007669"/>
    <property type="project" value="TreeGrafter"/>
</dbReference>
<dbReference type="OrthoDB" id="6029at2759"/>
<protein>
    <submittedName>
        <fullName evidence="6">AIFM1</fullName>
        <ecNumber evidence="6">1.-.-.-</ecNumber>
    </submittedName>
</protein>
<keyword evidence="3 6" id="KW-0560">Oxidoreductase</keyword>
<dbReference type="EC" id="1.-.-.-" evidence="6"/>
<dbReference type="EMBL" id="CACVKT020001809">
    <property type="protein sequence ID" value="CAC5371799.1"/>
    <property type="molecule type" value="Genomic_DNA"/>
</dbReference>
<evidence type="ECO:0000259" key="5">
    <source>
        <dbReference type="Pfam" id="PF07992"/>
    </source>
</evidence>
<gene>
    <name evidence="6" type="ORF">MCOR_10128</name>
</gene>
<dbReference type="SUPFAM" id="SSF51905">
    <property type="entry name" value="FAD/NAD(P)-binding domain"/>
    <property type="match status" value="1"/>
</dbReference>
<dbReference type="AlphaFoldDB" id="A0A6J8APV3"/>
<evidence type="ECO:0000256" key="3">
    <source>
        <dbReference type="ARBA" id="ARBA00023002"/>
    </source>
</evidence>
<feature type="domain" description="FAD/NAD(P)-binding" evidence="5">
    <location>
        <begin position="150"/>
        <end position="319"/>
    </location>
</feature>
<keyword evidence="7" id="KW-1185">Reference proteome</keyword>
<name>A0A6J8APV3_MYTCO</name>
<dbReference type="InterPro" id="IPR023753">
    <property type="entry name" value="FAD/NAD-binding_dom"/>
</dbReference>
<dbReference type="Proteomes" id="UP000507470">
    <property type="component" value="Unassembled WGS sequence"/>
</dbReference>
<dbReference type="PANTHER" id="PTHR43557:SF4">
    <property type="entry name" value="APOPTOSIS-INDUCING FACTOR 1, MITOCHONDRIAL"/>
    <property type="match status" value="1"/>
</dbReference>
<keyword evidence="1" id="KW-0285">Flavoprotein</keyword>
<keyword evidence="2" id="KW-0274">FAD</keyword>
<evidence type="ECO:0000256" key="4">
    <source>
        <dbReference type="SAM" id="MobiDB-lite"/>
    </source>
</evidence>
<evidence type="ECO:0000256" key="2">
    <source>
        <dbReference type="ARBA" id="ARBA00022827"/>
    </source>
</evidence>
<dbReference type="GO" id="GO:0006915">
    <property type="term" value="P:apoptotic process"/>
    <property type="evidence" value="ECO:0007669"/>
    <property type="project" value="TreeGrafter"/>
</dbReference>
<dbReference type="GO" id="GO:0005739">
    <property type="term" value="C:mitochondrion"/>
    <property type="evidence" value="ECO:0007669"/>
    <property type="project" value="TreeGrafter"/>
</dbReference>
<dbReference type="PANTHER" id="PTHR43557">
    <property type="entry name" value="APOPTOSIS-INDUCING FACTOR 1"/>
    <property type="match status" value="1"/>
</dbReference>
<dbReference type="Gene3D" id="3.50.50.60">
    <property type="entry name" value="FAD/NAD(P)-binding domain"/>
    <property type="match status" value="2"/>
</dbReference>
<proteinExistence type="predicted"/>
<evidence type="ECO:0000256" key="1">
    <source>
        <dbReference type="ARBA" id="ARBA00022630"/>
    </source>
</evidence>
<evidence type="ECO:0000313" key="7">
    <source>
        <dbReference type="Proteomes" id="UP000507470"/>
    </source>
</evidence>
<accession>A0A6J8APV3</accession>
<feature type="compositionally biased region" description="Basic and acidic residues" evidence="4">
    <location>
        <begin position="120"/>
        <end position="132"/>
    </location>
</feature>
<reference evidence="6 7" key="1">
    <citation type="submission" date="2020-06" db="EMBL/GenBank/DDBJ databases">
        <authorList>
            <person name="Li R."/>
            <person name="Bekaert M."/>
        </authorList>
    </citation>
    <scope>NUCLEOTIDE SEQUENCE [LARGE SCALE GENOMIC DNA]</scope>
    <source>
        <strain evidence="7">wild</strain>
    </source>
</reference>
<dbReference type="GO" id="GO:0033108">
    <property type="term" value="P:mitochondrial respiratory chain complex assembly"/>
    <property type="evidence" value="ECO:0007669"/>
    <property type="project" value="TreeGrafter"/>
</dbReference>
<dbReference type="GO" id="GO:0016174">
    <property type="term" value="F:NAD(P)H oxidase H2O2-forming activity"/>
    <property type="evidence" value="ECO:0007669"/>
    <property type="project" value="TreeGrafter"/>
</dbReference>
<dbReference type="Pfam" id="PF07992">
    <property type="entry name" value="Pyr_redox_2"/>
    <property type="match status" value="1"/>
</dbReference>
<organism evidence="6 7">
    <name type="scientific">Mytilus coruscus</name>
    <name type="common">Sea mussel</name>
    <dbReference type="NCBI Taxonomy" id="42192"/>
    <lineage>
        <taxon>Eukaryota</taxon>
        <taxon>Metazoa</taxon>
        <taxon>Spiralia</taxon>
        <taxon>Lophotrochozoa</taxon>
        <taxon>Mollusca</taxon>
        <taxon>Bivalvia</taxon>
        <taxon>Autobranchia</taxon>
        <taxon>Pteriomorphia</taxon>
        <taxon>Mytilida</taxon>
        <taxon>Mytiloidea</taxon>
        <taxon>Mytilidae</taxon>
        <taxon>Mytilinae</taxon>
        <taxon>Mytilus</taxon>
    </lineage>
</organism>
<dbReference type="PRINTS" id="PR00368">
    <property type="entry name" value="FADPNR"/>
</dbReference>
<dbReference type="InterPro" id="IPR036188">
    <property type="entry name" value="FAD/NAD-bd_sf"/>
</dbReference>
<sequence length="344" mass="38928">MYRRNLLFSTLLKTNLNGKLTAKLSKRSDPGRSLRCLNLKLSSQQRHQHIRCLCNTESHRKTLHSGHDRQQHYYRSFSKSSWMMVTGAGLFSYSVWKAKHQLQDLRNQFTVYALDDEKDDKDSGTDKTETKAQEPTPPNDQVIPSYVPYLLIGAGTASHSAMRAIRLRDHKAQVLIVGDEDNNPYSRPPLSKELWYGEQTGIFYDPKDFYGIPEDLPSTKYGGVAVLQNRKVIKLNTEDRIAFLDNGSEIKYDKCLIATGGRPKNLPVFENASKAVQSRVHLFRNINDFVRLHTIAHTRKSIAIIGGGFLGSELACGLAHKEPCIFTNFGEDEACIIAPERDMV</sequence>
<evidence type="ECO:0000313" key="6">
    <source>
        <dbReference type="EMBL" id="CAC5371799.1"/>
    </source>
</evidence>
<feature type="region of interest" description="Disordered" evidence="4">
    <location>
        <begin position="116"/>
        <end position="140"/>
    </location>
</feature>